<dbReference type="Gene3D" id="2.20.25.110">
    <property type="entry name" value="S-adenosyl-L-methionine-dependent methyltransferases"/>
    <property type="match status" value="1"/>
</dbReference>
<dbReference type="AlphaFoldDB" id="A6GBP2"/>
<sequence length="271" mass="31315">MDRHDLYELSVQDPETEVAFVAETFRKLRGREALSLREGFCGTAVFSLEWVRTDERRTAIGVDLHKPTMSWGMRKRIRPACKADGVDYAARIELRKANVLEPEPPRTDVAVGYNFSYWCFKTRDQLRAYFEAAKAGLVEDGVLFLDAYGGSEMSMPDHNARQVVDPEGVVNDGEPFTYEWEQLDYDPLTHDMNCAIHFELEDGSRIEEAYTYSWRVWSLPELRELLLEAGFSRVRVWAEQEDEDGDETGVYTSITRLDNRGVWWVYLTAEV</sequence>
<evidence type="ECO:0000313" key="2">
    <source>
        <dbReference type="Proteomes" id="UP000005801"/>
    </source>
</evidence>
<proteinExistence type="predicted"/>
<dbReference type="eggNOG" id="COG2242">
    <property type="taxonomic scope" value="Bacteria"/>
</dbReference>
<gene>
    <name evidence="1" type="ORF">PPSIR1_33876</name>
</gene>
<dbReference type="InterPro" id="IPR029063">
    <property type="entry name" value="SAM-dependent_MTases_sf"/>
</dbReference>
<dbReference type="Proteomes" id="UP000005801">
    <property type="component" value="Unassembled WGS sequence"/>
</dbReference>
<organism evidence="1 2">
    <name type="scientific">Plesiocystis pacifica SIR-1</name>
    <dbReference type="NCBI Taxonomy" id="391625"/>
    <lineage>
        <taxon>Bacteria</taxon>
        <taxon>Pseudomonadati</taxon>
        <taxon>Myxococcota</taxon>
        <taxon>Polyangia</taxon>
        <taxon>Nannocystales</taxon>
        <taxon>Nannocystaceae</taxon>
        <taxon>Plesiocystis</taxon>
    </lineage>
</organism>
<evidence type="ECO:0000313" key="1">
    <source>
        <dbReference type="EMBL" id="EDM76748.1"/>
    </source>
</evidence>
<dbReference type="Gene3D" id="3.40.50.150">
    <property type="entry name" value="Vaccinia Virus protein VP39"/>
    <property type="match status" value="1"/>
</dbReference>
<evidence type="ECO:0008006" key="3">
    <source>
        <dbReference type="Google" id="ProtNLM"/>
    </source>
</evidence>
<name>A6GBP2_9BACT</name>
<reference evidence="1 2" key="1">
    <citation type="submission" date="2007-06" db="EMBL/GenBank/DDBJ databases">
        <authorList>
            <person name="Shimkets L."/>
            <person name="Ferriera S."/>
            <person name="Johnson J."/>
            <person name="Kravitz S."/>
            <person name="Beeson K."/>
            <person name="Sutton G."/>
            <person name="Rogers Y.-H."/>
            <person name="Friedman R."/>
            <person name="Frazier M."/>
            <person name="Venter J.C."/>
        </authorList>
    </citation>
    <scope>NUCLEOTIDE SEQUENCE [LARGE SCALE GENOMIC DNA]</scope>
    <source>
        <strain evidence="1 2">SIR-1</strain>
    </source>
</reference>
<dbReference type="SUPFAM" id="SSF53335">
    <property type="entry name" value="S-adenosyl-L-methionine-dependent methyltransferases"/>
    <property type="match status" value="1"/>
</dbReference>
<dbReference type="PANTHER" id="PTHR37211">
    <property type="entry name" value="EXPRESSED PROTEIN"/>
    <property type="match status" value="1"/>
</dbReference>
<dbReference type="PANTHER" id="PTHR37211:SF1">
    <property type="entry name" value="EXPRESSED PROTEIN"/>
    <property type="match status" value="1"/>
</dbReference>
<dbReference type="RefSeq" id="WP_006974133.1">
    <property type="nucleotide sequence ID" value="NZ_ABCS01000059.1"/>
</dbReference>
<dbReference type="OrthoDB" id="9786084at2"/>
<comment type="caution">
    <text evidence="1">The sequence shown here is derived from an EMBL/GenBank/DDBJ whole genome shotgun (WGS) entry which is preliminary data.</text>
</comment>
<protein>
    <recommendedName>
        <fullName evidence="3">SAM-dependent methyltransferase</fullName>
    </recommendedName>
</protein>
<keyword evidence="2" id="KW-1185">Reference proteome</keyword>
<dbReference type="EMBL" id="ABCS01000059">
    <property type="protein sequence ID" value="EDM76748.1"/>
    <property type="molecule type" value="Genomic_DNA"/>
</dbReference>
<accession>A6GBP2</accession>
<dbReference type="STRING" id="391625.PPSIR1_33876"/>